<proteinExistence type="inferred from homology"/>
<dbReference type="InterPro" id="IPR005632">
    <property type="entry name" value="Chaperone_Skp"/>
</dbReference>
<evidence type="ECO:0000256" key="3">
    <source>
        <dbReference type="SAM" id="Coils"/>
    </source>
</evidence>
<organism evidence="5">
    <name type="scientific">bioreactor metagenome</name>
    <dbReference type="NCBI Taxonomy" id="1076179"/>
    <lineage>
        <taxon>unclassified sequences</taxon>
        <taxon>metagenomes</taxon>
        <taxon>ecological metagenomes</taxon>
    </lineage>
</organism>
<evidence type="ECO:0000313" key="5">
    <source>
        <dbReference type="EMBL" id="MPN14780.1"/>
    </source>
</evidence>
<comment type="caution">
    <text evidence="5">The sequence shown here is derived from an EMBL/GenBank/DDBJ whole genome shotgun (WGS) entry which is preliminary data.</text>
</comment>
<dbReference type="InterPro" id="IPR024930">
    <property type="entry name" value="Skp_dom_sf"/>
</dbReference>
<evidence type="ECO:0000256" key="1">
    <source>
        <dbReference type="ARBA" id="ARBA00009091"/>
    </source>
</evidence>
<feature type="compositionally biased region" description="Low complexity" evidence="4">
    <location>
        <begin position="141"/>
        <end position="159"/>
    </location>
</feature>
<sequence>MPERDSAVVKLEKYSQELQETLTAFQTEYQTKVTTYQQKQATWTAATLEAKQKEIVDLEARINSYQQNAQAEYQQMYQLLFAPVYKKANDTLEKIGKAQSFTYIFDTSGGTIPFIGAESVNVLPLAKTELKIPADKKVMVPKSAQQEQPAQAPAKPAAK</sequence>
<dbReference type="GO" id="GO:0051082">
    <property type="term" value="F:unfolded protein binding"/>
    <property type="evidence" value="ECO:0007669"/>
    <property type="project" value="InterPro"/>
</dbReference>
<keyword evidence="3" id="KW-0175">Coiled coil</keyword>
<accession>A0A645FLG3</accession>
<dbReference type="AlphaFoldDB" id="A0A645FLG3"/>
<comment type="similarity">
    <text evidence="1">Belongs to the Skp family.</text>
</comment>
<dbReference type="PANTHER" id="PTHR35089">
    <property type="entry name" value="CHAPERONE PROTEIN SKP"/>
    <property type="match status" value="1"/>
</dbReference>
<evidence type="ECO:0008006" key="6">
    <source>
        <dbReference type="Google" id="ProtNLM"/>
    </source>
</evidence>
<dbReference type="Pfam" id="PF03938">
    <property type="entry name" value="OmpH"/>
    <property type="match status" value="1"/>
</dbReference>
<keyword evidence="2" id="KW-0732">Signal</keyword>
<dbReference type="EMBL" id="VSSQ01061450">
    <property type="protein sequence ID" value="MPN14780.1"/>
    <property type="molecule type" value="Genomic_DNA"/>
</dbReference>
<reference evidence="5" key="1">
    <citation type="submission" date="2019-08" db="EMBL/GenBank/DDBJ databases">
        <authorList>
            <person name="Kucharzyk K."/>
            <person name="Murdoch R.W."/>
            <person name="Higgins S."/>
            <person name="Loffler F."/>
        </authorList>
    </citation>
    <scope>NUCLEOTIDE SEQUENCE</scope>
</reference>
<dbReference type="Gene3D" id="3.30.910.20">
    <property type="entry name" value="Skp domain"/>
    <property type="match status" value="1"/>
</dbReference>
<protein>
    <recommendedName>
        <fullName evidence="6">Outer membrane protein 26</fullName>
    </recommendedName>
</protein>
<evidence type="ECO:0000256" key="2">
    <source>
        <dbReference type="ARBA" id="ARBA00022729"/>
    </source>
</evidence>
<feature type="region of interest" description="Disordered" evidence="4">
    <location>
        <begin position="138"/>
        <end position="159"/>
    </location>
</feature>
<dbReference type="PANTHER" id="PTHR35089:SF1">
    <property type="entry name" value="CHAPERONE PROTEIN SKP"/>
    <property type="match status" value="1"/>
</dbReference>
<evidence type="ECO:0000256" key="4">
    <source>
        <dbReference type="SAM" id="MobiDB-lite"/>
    </source>
</evidence>
<feature type="coiled-coil region" evidence="3">
    <location>
        <begin position="48"/>
        <end position="75"/>
    </location>
</feature>
<dbReference type="SMART" id="SM00935">
    <property type="entry name" value="OmpH"/>
    <property type="match status" value="1"/>
</dbReference>
<dbReference type="SUPFAM" id="SSF111384">
    <property type="entry name" value="OmpH-like"/>
    <property type="match status" value="1"/>
</dbReference>
<gene>
    <name evidence="5" type="ORF">SDC9_162109</name>
</gene>
<dbReference type="GO" id="GO:0005829">
    <property type="term" value="C:cytosol"/>
    <property type="evidence" value="ECO:0007669"/>
    <property type="project" value="TreeGrafter"/>
</dbReference>
<dbReference type="GO" id="GO:0050821">
    <property type="term" value="P:protein stabilization"/>
    <property type="evidence" value="ECO:0007669"/>
    <property type="project" value="TreeGrafter"/>
</dbReference>
<name>A0A645FLG3_9ZZZZ</name>